<dbReference type="SUPFAM" id="SSF46689">
    <property type="entry name" value="Homeodomain-like"/>
    <property type="match status" value="1"/>
</dbReference>
<dbReference type="SUPFAM" id="SSF52540">
    <property type="entry name" value="P-loop containing nucleoside triphosphate hydrolases"/>
    <property type="match status" value="1"/>
</dbReference>
<keyword evidence="3" id="KW-0067">ATP-binding</keyword>
<evidence type="ECO:0000259" key="7">
    <source>
        <dbReference type="PROSITE" id="PS50112"/>
    </source>
</evidence>
<gene>
    <name evidence="9" type="ORF">FSBG_01694</name>
</gene>
<feature type="domain" description="PAC" evidence="8">
    <location>
        <begin position="80"/>
        <end position="133"/>
    </location>
</feature>
<dbReference type="Pfam" id="PF00158">
    <property type="entry name" value="Sigma54_activat"/>
    <property type="match status" value="1"/>
</dbReference>
<dbReference type="InterPro" id="IPR000700">
    <property type="entry name" value="PAS-assoc_C"/>
</dbReference>
<dbReference type="NCBIfam" id="TIGR00229">
    <property type="entry name" value="sensory_box"/>
    <property type="match status" value="1"/>
</dbReference>
<evidence type="ECO:0000259" key="8">
    <source>
        <dbReference type="PROSITE" id="PS50113"/>
    </source>
</evidence>
<evidence type="ECO:0000313" key="9">
    <source>
        <dbReference type="EMBL" id="EFS22197.1"/>
    </source>
</evidence>
<dbReference type="PROSITE" id="PS00675">
    <property type="entry name" value="SIGMA54_INTERACT_1"/>
    <property type="match status" value="1"/>
</dbReference>
<evidence type="ECO:0000256" key="5">
    <source>
        <dbReference type="SAM" id="Coils"/>
    </source>
</evidence>
<sequence length="476" mass="54683">MLGKKGECGMDKQVYNVFRKIVESSYDGIYVTDGKGNTIFVNQAYEELTGLSIQKLQGKNMKELVEEGIYDESGSLQAIQSKEKITINQKLKSGKIIFITSSPVFDARGKIIYVVTNVRDMRELQRLEQKFLNTQKLAEKYKTELEFLKQKEKQNTNPQSKNKQMMNIIKLLETTARFDTSILLEGETGTGKTHLAKIIHDNSPRREQKFVEINCGAIPKELMESELFGYEKGAFTGADKNGKMGLFELANNSTLFLDEISELPLEMQVKLLKVLETGYIVRVGGIQPIPVDVRIITASNKCLKKQIEKNCFREDLYYRINVVRVHLPSIRERKEDIIMIANNFLKQFNEMYGLHKKISEDVYQAFLKYSWPGNIREIKNVVEQLVVISQVDEIKKEILPKELAFQEVFSDESGVILACQKCMEKYLNMSLKEATNEFQKDVIEKLLLELKSQRKVAEKLGVNPSTITRKLQEKEI</sequence>
<dbReference type="InterPro" id="IPR025662">
    <property type="entry name" value="Sigma_54_int_dom_ATP-bd_1"/>
</dbReference>
<dbReference type="Pfam" id="PF18024">
    <property type="entry name" value="HTH_50"/>
    <property type="match status" value="1"/>
</dbReference>
<dbReference type="InterPro" id="IPR013767">
    <property type="entry name" value="PAS_fold"/>
</dbReference>
<accession>E5BI74</accession>
<dbReference type="SUPFAM" id="SSF55785">
    <property type="entry name" value="PYP-like sensor domain (PAS domain)"/>
    <property type="match status" value="1"/>
</dbReference>
<dbReference type="Pfam" id="PF25601">
    <property type="entry name" value="AAA_lid_14"/>
    <property type="match status" value="1"/>
</dbReference>
<dbReference type="PROSITE" id="PS50113">
    <property type="entry name" value="PAC"/>
    <property type="match status" value="1"/>
</dbReference>
<dbReference type="FunFam" id="3.40.50.300:FF:000006">
    <property type="entry name" value="DNA-binding transcriptional regulator NtrC"/>
    <property type="match status" value="1"/>
</dbReference>
<keyword evidence="5" id="KW-0175">Coiled coil</keyword>
<dbReference type="PROSITE" id="PS50112">
    <property type="entry name" value="PAS"/>
    <property type="match status" value="1"/>
</dbReference>
<dbReference type="InterPro" id="IPR027417">
    <property type="entry name" value="P-loop_NTPase"/>
</dbReference>
<dbReference type="Gene3D" id="3.30.450.20">
    <property type="entry name" value="PAS domain"/>
    <property type="match status" value="1"/>
</dbReference>
<dbReference type="SMART" id="SM00382">
    <property type="entry name" value="AAA"/>
    <property type="match status" value="1"/>
</dbReference>
<dbReference type="GO" id="GO:0003677">
    <property type="term" value="F:DNA binding"/>
    <property type="evidence" value="ECO:0007669"/>
    <property type="project" value="UniProtKB-KW"/>
</dbReference>
<protein>
    <recommendedName>
        <fullName evidence="4">HTH-type transcriptional regulatory protein TyrR</fullName>
    </recommendedName>
</protein>
<evidence type="ECO:0000259" key="6">
    <source>
        <dbReference type="PROSITE" id="PS50045"/>
    </source>
</evidence>
<name>E5BI74_9FUSO</name>
<dbReference type="CDD" id="cd00130">
    <property type="entry name" value="PAS"/>
    <property type="match status" value="1"/>
</dbReference>
<dbReference type="GO" id="GO:0006355">
    <property type="term" value="P:regulation of DNA-templated transcription"/>
    <property type="evidence" value="ECO:0007669"/>
    <property type="project" value="InterPro"/>
</dbReference>
<dbReference type="Gene3D" id="1.10.10.60">
    <property type="entry name" value="Homeodomain-like"/>
    <property type="match status" value="1"/>
</dbReference>
<dbReference type="InterPro" id="IPR009057">
    <property type="entry name" value="Homeodomain-like_sf"/>
</dbReference>
<dbReference type="Pfam" id="PF00989">
    <property type="entry name" value="PAS"/>
    <property type="match status" value="1"/>
</dbReference>
<dbReference type="SMART" id="SM00091">
    <property type="entry name" value="PAS"/>
    <property type="match status" value="1"/>
</dbReference>
<dbReference type="PROSITE" id="PS50045">
    <property type="entry name" value="SIGMA54_INTERACT_4"/>
    <property type="match status" value="1"/>
</dbReference>
<dbReference type="Proteomes" id="UP000002975">
    <property type="component" value="Unassembled WGS sequence"/>
</dbReference>
<dbReference type="EMBL" id="GG657974">
    <property type="protein sequence ID" value="EFS22197.1"/>
    <property type="molecule type" value="Genomic_DNA"/>
</dbReference>
<keyword evidence="2" id="KW-0058">Aromatic hydrocarbons catabolism</keyword>
<keyword evidence="1" id="KW-0547">Nucleotide-binding</keyword>
<dbReference type="GO" id="GO:0005524">
    <property type="term" value="F:ATP binding"/>
    <property type="evidence" value="ECO:0007669"/>
    <property type="project" value="UniProtKB-KW"/>
</dbReference>
<evidence type="ECO:0000256" key="1">
    <source>
        <dbReference type="ARBA" id="ARBA00022741"/>
    </source>
</evidence>
<dbReference type="Gene3D" id="3.40.50.300">
    <property type="entry name" value="P-loop containing nucleotide triphosphate hydrolases"/>
    <property type="match status" value="1"/>
</dbReference>
<dbReference type="HOGENOM" id="CLU_000445_8_1_0"/>
<feature type="domain" description="PAS" evidence="7">
    <location>
        <begin position="14"/>
        <end position="67"/>
    </location>
</feature>
<reference evidence="9 10" key="1">
    <citation type="submission" date="2009-02" db="EMBL/GenBank/DDBJ databases">
        <title>The Genome Sequence of Fusobacterium sp. 3_1_5R.</title>
        <authorList>
            <consortium name="The Broad Institute Genome Sequencing Platform"/>
            <person name="Ward D."/>
            <person name="Young S.K."/>
            <person name="Kodira C.D."/>
            <person name="Zeng Q."/>
            <person name="Koehrsen M."/>
            <person name="Alvarado L."/>
            <person name="Berlin A."/>
            <person name="Borenstein D."/>
            <person name="Chen Z."/>
            <person name="Engels R."/>
            <person name="Freedman E."/>
            <person name="Gellesch M."/>
            <person name="Goldberg J."/>
            <person name="Griggs A."/>
            <person name="Gujja S."/>
            <person name="Heiman D."/>
            <person name="Hepburn T."/>
            <person name="Howarth C."/>
            <person name="Jen D."/>
            <person name="Larson L."/>
            <person name="Lewis B."/>
            <person name="Mehta T."/>
            <person name="Park D."/>
            <person name="Pearson M."/>
            <person name="Roberts A."/>
            <person name="Saif S."/>
            <person name="Shea T."/>
            <person name="Shenoy N."/>
            <person name="Sisk P."/>
            <person name="Stolte C."/>
            <person name="Sykes S."/>
            <person name="Walk T."/>
            <person name="White J."/>
            <person name="Yandava C."/>
            <person name="Allen-Vercoe E."/>
            <person name="Strauss J."/>
            <person name="Ambrose C."/>
            <person name="Lander E."/>
            <person name="Nusbaum C."/>
            <person name="Galagan J."/>
            <person name="Birren B."/>
        </authorList>
    </citation>
    <scope>NUCLEOTIDE SEQUENCE [LARGE SCALE GENOMIC DNA]</scope>
    <source>
        <strain evidence="9 10">3_1_5R</strain>
    </source>
</reference>
<dbReference type="InterPro" id="IPR058031">
    <property type="entry name" value="AAA_lid_NorR"/>
</dbReference>
<dbReference type="BioCyc" id="FSP469605-HMP:GTSP-1738-MONOMER"/>
<feature type="domain" description="Sigma-54 factor interaction" evidence="6">
    <location>
        <begin position="158"/>
        <end position="387"/>
    </location>
</feature>
<dbReference type="PANTHER" id="PTHR32071">
    <property type="entry name" value="TRANSCRIPTIONAL REGULATORY PROTEIN"/>
    <property type="match status" value="1"/>
</dbReference>
<proteinExistence type="predicted"/>
<evidence type="ECO:0000313" key="10">
    <source>
        <dbReference type="Proteomes" id="UP000002975"/>
    </source>
</evidence>
<dbReference type="InterPro" id="IPR030828">
    <property type="entry name" value="HTH_TyrR"/>
</dbReference>
<dbReference type="CDD" id="cd00009">
    <property type="entry name" value="AAA"/>
    <property type="match status" value="1"/>
</dbReference>
<evidence type="ECO:0000256" key="2">
    <source>
        <dbReference type="ARBA" id="ARBA00022797"/>
    </source>
</evidence>
<dbReference type="InterPro" id="IPR035965">
    <property type="entry name" value="PAS-like_dom_sf"/>
</dbReference>
<dbReference type="InterPro" id="IPR003593">
    <property type="entry name" value="AAA+_ATPase"/>
</dbReference>
<evidence type="ECO:0000256" key="4">
    <source>
        <dbReference type="ARBA" id="ARBA00029500"/>
    </source>
</evidence>
<dbReference type="Gene3D" id="1.10.8.60">
    <property type="match status" value="1"/>
</dbReference>
<dbReference type="InterPro" id="IPR002078">
    <property type="entry name" value="Sigma_54_int"/>
</dbReference>
<keyword evidence="10" id="KW-1185">Reference proteome</keyword>
<feature type="coiled-coil region" evidence="5">
    <location>
        <begin position="124"/>
        <end position="151"/>
    </location>
</feature>
<dbReference type="AlphaFoldDB" id="E5BI74"/>
<evidence type="ECO:0000256" key="3">
    <source>
        <dbReference type="ARBA" id="ARBA00022840"/>
    </source>
</evidence>
<dbReference type="InterPro" id="IPR000014">
    <property type="entry name" value="PAS"/>
</dbReference>
<organism evidence="9 10">
    <name type="scientific">Fusobacterium gonidiaformans 3-1-5R</name>
    <dbReference type="NCBI Taxonomy" id="469605"/>
    <lineage>
        <taxon>Bacteria</taxon>
        <taxon>Fusobacteriati</taxon>
        <taxon>Fusobacteriota</taxon>
        <taxon>Fusobacteriia</taxon>
        <taxon>Fusobacteriales</taxon>
        <taxon>Fusobacteriaceae</taxon>
        <taxon>Fusobacterium</taxon>
    </lineage>
</organism>